<evidence type="ECO:0000256" key="2">
    <source>
        <dbReference type="ARBA" id="ARBA00008792"/>
    </source>
</evidence>
<dbReference type="PROSITE" id="PS51192">
    <property type="entry name" value="HELICASE_ATP_BIND_1"/>
    <property type="match status" value="1"/>
</dbReference>
<dbReference type="GO" id="GO:0005524">
    <property type="term" value="F:ATP binding"/>
    <property type="evidence" value="ECO:0007669"/>
    <property type="project" value="UniProtKB-KW"/>
</dbReference>
<dbReference type="CDD" id="cd18791">
    <property type="entry name" value="SF2_C_RHA"/>
    <property type="match status" value="1"/>
</dbReference>
<protein>
    <recommendedName>
        <fullName evidence="4">Probable ATP-dependent RNA helicase spindle-E</fullName>
        <ecNumber evidence="3">3.6.4.13</ecNumber>
    </recommendedName>
</protein>
<keyword evidence="19" id="KW-1185">Reference proteome</keyword>
<dbReference type="PANTHER" id="PTHR18934">
    <property type="entry name" value="ATP-DEPENDENT RNA HELICASE"/>
    <property type="match status" value="1"/>
</dbReference>
<evidence type="ECO:0000259" key="17">
    <source>
        <dbReference type="PROSITE" id="PS51194"/>
    </source>
</evidence>
<dbReference type="InterPro" id="IPR036236">
    <property type="entry name" value="Znf_C2H2_sf"/>
</dbReference>
<dbReference type="Gene3D" id="3.40.50.300">
    <property type="entry name" value="P-loop containing nucleotide triphosphate hydrolases"/>
    <property type="match status" value="2"/>
</dbReference>
<dbReference type="PROSITE" id="PS00028">
    <property type="entry name" value="ZINC_FINGER_C2H2_1"/>
    <property type="match status" value="1"/>
</dbReference>
<dbReference type="GO" id="GO:0016787">
    <property type="term" value="F:hydrolase activity"/>
    <property type="evidence" value="ECO:0007669"/>
    <property type="project" value="UniProtKB-KW"/>
</dbReference>
<evidence type="ECO:0000256" key="1">
    <source>
        <dbReference type="ARBA" id="ARBA00004496"/>
    </source>
</evidence>
<dbReference type="PANTHER" id="PTHR18934:SF113">
    <property type="entry name" value="ATP-DEPENDENT RNA HELICASE TDRD9"/>
    <property type="match status" value="1"/>
</dbReference>
<evidence type="ECO:0000256" key="8">
    <source>
        <dbReference type="ARBA" id="ARBA00022782"/>
    </source>
</evidence>
<keyword evidence="6" id="KW-0963">Cytoplasm</keyword>
<dbReference type="OrthoDB" id="66977at2759"/>
<evidence type="ECO:0000256" key="3">
    <source>
        <dbReference type="ARBA" id="ARBA00012552"/>
    </source>
</evidence>
<dbReference type="InterPro" id="IPR014001">
    <property type="entry name" value="Helicase_ATP-bd"/>
</dbReference>
<keyword evidence="13" id="KW-0943">RNA-mediated gene silencing</keyword>
<gene>
    <name evidence="18" type="ORF">CINCED_3A021098</name>
</gene>
<dbReference type="SUPFAM" id="SSF52540">
    <property type="entry name" value="P-loop containing nucleoside triphosphate hydrolases"/>
    <property type="match status" value="1"/>
</dbReference>
<evidence type="ECO:0000256" key="10">
    <source>
        <dbReference type="ARBA" id="ARBA00022806"/>
    </source>
</evidence>
<reference evidence="18 19" key="1">
    <citation type="submission" date="2019-08" db="EMBL/GenBank/DDBJ databases">
        <authorList>
            <person name="Alioto T."/>
            <person name="Alioto T."/>
            <person name="Gomez Garrido J."/>
        </authorList>
    </citation>
    <scope>NUCLEOTIDE SEQUENCE [LARGE SCALE GENOMIC DNA]</scope>
</reference>
<evidence type="ECO:0000256" key="6">
    <source>
        <dbReference type="ARBA" id="ARBA00022490"/>
    </source>
</evidence>
<name>A0A5E4MLH8_9HEMI</name>
<keyword evidence="14" id="KW-0469">Meiosis</keyword>
<dbReference type="Pfam" id="PF00271">
    <property type="entry name" value="Helicase_C"/>
    <property type="match status" value="1"/>
</dbReference>
<dbReference type="Proteomes" id="UP000325440">
    <property type="component" value="Unassembled WGS sequence"/>
</dbReference>
<proteinExistence type="inferred from homology"/>
<dbReference type="SMART" id="SM00847">
    <property type="entry name" value="HA2"/>
    <property type="match status" value="1"/>
</dbReference>
<keyword evidence="5" id="KW-0217">Developmental protein</keyword>
<evidence type="ECO:0000259" key="16">
    <source>
        <dbReference type="PROSITE" id="PS51192"/>
    </source>
</evidence>
<dbReference type="InterPro" id="IPR027417">
    <property type="entry name" value="P-loop_NTPase"/>
</dbReference>
<evidence type="ECO:0000313" key="19">
    <source>
        <dbReference type="Proteomes" id="UP000325440"/>
    </source>
</evidence>
<evidence type="ECO:0000256" key="14">
    <source>
        <dbReference type="ARBA" id="ARBA00023254"/>
    </source>
</evidence>
<dbReference type="GO" id="GO:0030154">
    <property type="term" value="P:cell differentiation"/>
    <property type="evidence" value="ECO:0007669"/>
    <property type="project" value="UniProtKB-KW"/>
</dbReference>
<dbReference type="SUPFAM" id="SSF57667">
    <property type="entry name" value="beta-beta-alpha zinc fingers"/>
    <property type="match status" value="1"/>
</dbReference>
<dbReference type="Pfam" id="PF00270">
    <property type="entry name" value="DEAD"/>
    <property type="match status" value="1"/>
</dbReference>
<accession>A0A5E4MLH8</accession>
<organism evidence="18 19">
    <name type="scientific">Cinara cedri</name>
    <dbReference type="NCBI Taxonomy" id="506608"/>
    <lineage>
        <taxon>Eukaryota</taxon>
        <taxon>Metazoa</taxon>
        <taxon>Ecdysozoa</taxon>
        <taxon>Arthropoda</taxon>
        <taxon>Hexapoda</taxon>
        <taxon>Insecta</taxon>
        <taxon>Pterygota</taxon>
        <taxon>Neoptera</taxon>
        <taxon>Paraneoptera</taxon>
        <taxon>Hemiptera</taxon>
        <taxon>Sternorrhyncha</taxon>
        <taxon>Aphidomorpha</taxon>
        <taxon>Aphidoidea</taxon>
        <taxon>Aphididae</taxon>
        <taxon>Lachninae</taxon>
        <taxon>Cinara</taxon>
    </lineage>
</organism>
<dbReference type="Gene3D" id="2.40.50.90">
    <property type="match status" value="1"/>
</dbReference>
<dbReference type="SMART" id="SM00490">
    <property type="entry name" value="HELICc"/>
    <property type="match status" value="1"/>
</dbReference>
<comment type="catalytic activity">
    <reaction evidence="15">
        <text>ATP + H2O = ADP + phosphate + H(+)</text>
        <dbReference type="Rhea" id="RHEA:13065"/>
        <dbReference type="ChEBI" id="CHEBI:15377"/>
        <dbReference type="ChEBI" id="CHEBI:15378"/>
        <dbReference type="ChEBI" id="CHEBI:30616"/>
        <dbReference type="ChEBI" id="CHEBI:43474"/>
        <dbReference type="ChEBI" id="CHEBI:456216"/>
        <dbReference type="EC" id="3.6.4.13"/>
    </reaction>
</comment>
<sequence length="1461" mass="167852">MLKLLAENKLKKKIIPGSNIQSTIPKMEHLFDSYSYNSHLDTQHLTSHSDGKNYVNINLEEDENEEYVELSRKALPNSNMSCIDSLTNYSSSIVDLKDLNFDEQKICDNYIYKDPSHASNNLEIARHKFKIVQITNANCVVLISGPTGCGKSTQVPQFILDDCMNRKKFCNIVVTQPRRIAAINVCKQVNNERNWRNGLLVGYQVGRKKDYDPNTTKVLFCTTGILLQKIISAKNLNDFTHIILDEVHERTLEMDFLLLIIKKLLKTNSPSTRVVLMSATAQDFKLCDYFSDYYGSPYNCYVKAQQISIPRNLQFNVSLHYLDELYGLIPSARAMEFNRPQITKAGYDTAINLVKGFDDLEKDYSIKASVLIFLPGIFEIEEMHRLMEYAIVSEKIKWKLLPLHSSITNEEQQRVFEQPSVHYRKIILATNIAESSITVPDVSYVVDFCLMKQFKNELKSNYSMLVLNWASKNNCIQRSGRVGRVADGKVYRLVPEQMFVKDFSKEEVPEMSRCSLSRIVLMSKILDMGTPKLLLSCAMDPPDLKNIIHTIMNLKQVGALLPTVNGVISSVDGDITFMGKVMAQLPLEPSMTKLIYFGYIFNILNEAIIMACGISIKSIFSQPFNKRLEAYTQKLFWANNSCSDPIAYIAAYESWLQRKPEFDRDRYNEKLWAQKNYIQLSAIRELYDLIDDVVFRLKQNVKISPNSGNIQWVKHEEKSMACKVILAGAFYPNYFISETSNTYMDSHAILKLLDEHDPNQTVYFTGFPSNQPKELYKEAIENLFPHNLVGKPTAHFGYSNKIFIKFPVSKSINTNTYNSDYNENNGKLLIPGNICFGVYVALKMQQLRFDFNIPLLKPLDAEKRVVLMSKQMASQNISIEKKFPIQKSIIEELNTKTTIDITVSYFQSVGCFWAQLVDQNNKEKLQKMWNLVNEVIKSLEKVNHKDLNIGDFYIVIYKNEKYRAKLIKFLNGKPKKYQFFLIDFGEIINLLIENIFSILNEDDRGRVYSFPTLAFQCKIAKIRPMLHGQINSNWSDKANSVFINYGIYTKQLRGTIYSLVNGVVSFENLYYFDGNNFNSIPENLIYKNLASQTEETFTSKIDHVKRSNTIKKTSTTSNALNPESNNMCLNLKSSSYNESHIQHCLKGPSSPLIRSIRGFSCNSLNKAVKIESQSVNSVLLDTDPNDYHERLLVAGKVCMNENQKLTLWDSTMMPNIPGIPSILCLMFSPCVEIRYNSSYTKMIGAICGLGYNPDTLRPLFEDNDIELTFDIAVDHNLLNKINVLRLLLNKCVNPEDKEGPGDIFQIQHSLQNSLIEIFSIPVKFKVQEIVPKKYVWGIIPKSRLQSPYQEDSPMKNPMDGSDVYKLLWGVVLSPSMSSTECKEILHNLYKIKRLEEIFSKNHFSAESYTDELYCPLCHLSFSNNKSMRIHFDNYQHKERYTNCKEELKRFYRGPSSDIEHL</sequence>
<dbReference type="Gene3D" id="2.30.30.140">
    <property type="match status" value="1"/>
</dbReference>
<evidence type="ECO:0000256" key="15">
    <source>
        <dbReference type="ARBA" id="ARBA00047984"/>
    </source>
</evidence>
<dbReference type="EC" id="3.6.4.13" evidence="3"/>
<dbReference type="GO" id="GO:0003724">
    <property type="term" value="F:RNA helicase activity"/>
    <property type="evidence" value="ECO:0007669"/>
    <property type="project" value="UniProtKB-EC"/>
</dbReference>
<dbReference type="GO" id="GO:0031047">
    <property type="term" value="P:regulatory ncRNA-mediated gene silencing"/>
    <property type="evidence" value="ECO:0007669"/>
    <property type="project" value="UniProtKB-KW"/>
</dbReference>
<keyword evidence="7" id="KW-0547">Nucleotide-binding</keyword>
<dbReference type="GO" id="GO:0007283">
    <property type="term" value="P:spermatogenesis"/>
    <property type="evidence" value="ECO:0007669"/>
    <property type="project" value="UniProtKB-KW"/>
</dbReference>
<dbReference type="EMBL" id="CABPRJ010000963">
    <property type="protein sequence ID" value="VVC33087.1"/>
    <property type="molecule type" value="Genomic_DNA"/>
</dbReference>
<feature type="domain" description="Helicase C-terminal" evidence="17">
    <location>
        <begin position="359"/>
        <end position="527"/>
    </location>
</feature>
<evidence type="ECO:0000256" key="11">
    <source>
        <dbReference type="ARBA" id="ARBA00022840"/>
    </source>
</evidence>
<evidence type="ECO:0000313" key="18">
    <source>
        <dbReference type="EMBL" id="VVC33087.1"/>
    </source>
</evidence>
<dbReference type="InterPro" id="IPR001650">
    <property type="entry name" value="Helicase_C-like"/>
</dbReference>
<dbReference type="InterPro" id="IPR007502">
    <property type="entry name" value="Helicase-assoc_dom"/>
</dbReference>
<evidence type="ECO:0000256" key="13">
    <source>
        <dbReference type="ARBA" id="ARBA00023158"/>
    </source>
</evidence>
<dbReference type="InterPro" id="IPR035437">
    <property type="entry name" value="SNase_OB-fold_sf"/>
</dbReference>
<keyword evidence="11" id="KW-0067">ATP-binding</keyword>
<evidence type="ECO:0000256" key="7">
    <source>
        <dbReference type="ARBA" id="ARBA00022741"/>
    </source>
</evidence>
<dbReference type="GO" id="GO:0003723">
    <property type="term" value="F:RNA binding"/>
    <property type="evidence" value="ECO:0007669"/>
    <property type="project" value="TreeGrafter"/>
</dbReference>
<evidence type="ECO:0000256" key="4">
    <source>
        <dbReference type="ARBA" id="ARBA00013352"/>
    </source>
</evidence>
<dbReference type="InterPro" id="IPR013087">
    <property type="entry name" value="Znf_C2H2_type"/>
</dbReference>
<dbReference type="InterPro" id="IPR002999">
    <property type="entry name" value="Tudor"/>
</dbReference>
<dbReference type="GO" id="GO:0051321">
    <property type="term" value="P:meiotic cell cycle"/>
    <property type="evidence" value="ECO:0007669"/>
    <property type="project" value="UniProtKB-KW"/>
</dbReference>
<dbReference type="SUPFAM" id="SSF63748">
    <property type="entry name" value="Tudor/PWWP/MBT"/>
    <property type="match status" value="1"/>
</dbReference>
<dbReference type="GO" id="GO:0005737">
    <property type="term" value="C:cytoplasm"/>
    <property type="evidence" value="ECO:0007669"/>
    <property type="project" value="UniProtKB-SubCell"/>
</dbReference>
<keyword evidence="9" id="KW-0378">Hydrolase</keyword>
<comment type="subcellular location">
    <subcellularLocation>
        <location evidence="1">Cytoplasm</location>
    </subcellularLocation>
</comment>
<comment type="similarity">
    <text evidence="2">Belongs to the DEAD box helicase family. DEAH subfamily.</text>
</comment>
<keyword evidence="10" id="KW-0347">Helicase</keyword>
<feature type="domain" description="Helicase ATP-binding" evidence="16">
    <location>
        <begin position="132"/>
        <end position="299"/>
    </location>
</feature>
<dbReference type="PROSITE" id="PS51194">
    <property type="entry name" value="HELICASE_CTER"/>
    <property type="match status" value="1"/>
</dbReference>
<dbReference type="Pfam" id="PF00567">
    <property type="entry name" value="TUDOR"/>
    <property type="match status" value="1"/>
</dbReference>
<keyword evidence="8" id="KW-0221">Differentiation</keyword>
<evidence type="ECO:0000256" key="5">
    <source>
        <dbReference type="ARBA" id="ARBA00022473"/>
    </source>
</evidence>
<dbReference type="Gene3D" id="1.20.120.1080">
    <property type="match status" value="1"/>
</dbReference>
<dbReference type="SMART" id="SM00487">
    <property type="entry name" value="DEXDc"/>
    <property type="match status" value="1"/>
</dbReference>
<evidence type="ECO:0000256" key="9">
    <source>
        <dbReference type="ARBA" id="ARBA00022801"/>
    </source>
</evidence>
<keyword evidence="12" id="KW-0744">Spermatogenesis</keyword>
<dbReference type="InterPro" id="IPR011545">
    <property type="entry name" value="DEAD/DEAH_box_helicase_dom"/>
</dbReference>
<evidence type="ECO:0000256" key="12">
    <source>
        <dbReference type="ARBA" id="ARBA00022871"/>
    </source>
</evidence>